<dbReference type="Pfam" id="PF00092">
    <property type="entry name" value="VWA"/>
    <property type="match status" value="1"/>
</dbReference>
<dbReference type="PANTHER" id="PTHR10579:SF43">
    <property type="entry name" value="ZINC FINGER (C3HC4-TYPE RING FINGER) FAMILY PROTEIN"/>
    <property type="match status" value="1"/>
</dbReference>
<keyword evidence="1" id="KW-0812">Transmembrane</keyword>
<sequence length="687" mass="73313">MKLARKGIIWLAALFALLLGGLTVLADDLDGSSGMDVVIVMDTSGSMQNSKGGGADPEGVAMEAAKLFVDMMESSGSRVGLVPFSDQLGNVVNLTDINSTADKAGVKSAISALSYGGDTDIGQAMQKAMEILNNGGDVGNRKMILFFTDGNIDFSVVHREDGLAEEAAATSRQQADTATADAAAAGIPIYSIGLNADGTLDEELIQKMANDTGGKQYSVTSAGELPNIFNEIFADFVESKIDGRDVTIQSSDQYETVPFTIPNDSVMEANIVMLSSQQLDEVILQGPSGSQVPVDGERLIQSNSDQYTMLKLLSPQAGDWTLLLRGEAGCQVHVNLLFNYKVILQIGVADDQNGGAAITAYFENQGAPLTDDALYAQFTAVARVGRSDGTVTEYPMTYGNGVFSSNVALNPQETVTITAFAESDTMYRESEPVTFTSAALPETITTTPMPTPIVLNGPVVTLTKENIDLNTYFQSSKGNALSYDGGVSLDDPSIAKAQVESGSSILELKGAKKGTANLTITATSPEGVTASQTVAVEVRGFLPNIIPIIILAVVLVALIVLLIVLILVNKGKKLDGYLYWYLQDDSSFGSADETEFPLGFEKKKVLMSMIVTEPSVAFVDLNRILIRGGKNCVMLQSTARQCAVLDAFQNEVKKLRLRDGDSFQIVCQTQEGPCTICCRYEETQPFM</sequence>
<dbReference type="EMBL" id="DVOS01000073">
    <property type="protein sequence ID" value="HIV24031.1"/>
    <property type="molecule type" value="Genomic_DNA"/>
</dbReference>
<proteinExistence type="predicted"/>
<dbReference type="InterPro" id="IPR036465">
    <property type="entry name" value="vWFA_dom_sf"/>
</dbReference>
<evidence type="ECO:0000256" key="1">
    <source>
        <dbReference type="SAM" id="Phobius"/>
    </source>
</evidence>
<feature type="signal peptide" evidence="2">
    <location>
        <begin position="1"/>
        <end position="26"/>
    </location>
</feature>
<reference evidence="4" key="2">
    <citation type="journal article" date="2021" name="PeerJ">
        <title>Extensive microbial diversity within the chicken gut microbiome revealed by metagenomics and culture.</title>
        <authorList>
            <person name="Gilroy R."/>
            <person name="Ravi A."/>
            <person name="Getino M."/>
            <person name="Pursley I."/>
            <person name="Horton D.L."/>
            <person name="Alikhan N.F."/>
            <person name="Baker D."/>
            <person name="Gharbi K."/>
            <person name="Hall N."/>
            <person name="Watson M."/>
            <person name="Adriaenssens E.M."/>
            <person name="Foster-Nyarko E."/>
            <person name="Jarju S."/>
            <person name="Secka A."/>
            <person name="Antonio M."/>
            <person name="Oren A."/>
            <person name="Chaudhuri R.R."/>
            <person name="La Ragione R."/>
            <person name="Hildebrand F."/>
            <person name="Pallen M.J."/>
        </authorList>
    </citation>
    <scope>NUCLEOTIDE SEQUENCE</scope>
    <source>
        <strain evidence="4">ChiBcec6-7307</strain>
    </source>
</reference>
<evidence type="ECO:0000313" key="4">
    <source>
        <dbReference type="EMBL" id="HIV24031.1"/>
    </source>
</evidence>
<name>A0A9D1P051_9FIRM</name>
<feature type="transmembrane region" description="Helical" evidence="1">
    <location>
        <begin position="545"/>
        <end position="568"/>
    </location>
</feature>
<evidence type="ECO:0000313" key="5">
    <source>
        <dbReference type="Proteomes" id="UP000886889"/>
    </source>
</evidence>
<dbReference type="Proteomes" id="UP000886889">
    <property type="component" value="Unassembled WGS sequence"/>
</dbReference>
<comment type="caution">
    <text evidence="4">The sequence shown here is derived from an EMBL/GenBank/DDBJ whole genome shotgun (WGS) entry which is preliminary data.</text>
</comment>
<gene>
    <name evidence="4" type="ORF">IAC80_08870</name>
</gene>
<dbReference type="SMART" id="SM00327">
    <property type="entry name" value="VWA"/>
    <property type="match status" value="1"/>
</dbReference>
<dbReference type="InterPro" id="IPR002035">
    <property type="entry name" value="VWF_A"/>
</dbReference>
<keyword evidence="1" id="KW-0472">Membrane</keyword>
<dbReference type="AlphaFoldDB" id="A0A9D1P051"/>
<keyword evidence="1" id="KW-1133">Transmembrane helix</keyword>
<dbReference type="SUPFAM" id="SSF53300">
    <property type="entry name" value="vWA-like"/>
    <property type="match status" value="1"/>
</dbReference>
<dbReference type="PROSITE" id="PS50234">
    <property type="entry name" value="VWFA"/>
    <property type="match status" value="1"/>
</dbReference>
<keyword evidence="2" id="KW-0732">Signal</keyword>
<reference evidence="4" key="1">
    <citation type="submission" date="2020-10" db="EMBL/GenBank/DDBJ databases">
        <authorList>
            <person name="Gilroy R."/>
        </authorList>
    </citation>
    <scope>NUCLEOTIDE SEQUENCE</scope>
    <source>
        <strain evidence="4">ChiBcec6-7307</strain>
    </source>
</reference>
<protein>
    <submittedName>
        <fullName evidence="4">VWA domain-containing protein</fullName>
    </submittedName>
</protein>
<feature type="chain" id="PRO_5039459347" evidence="2">
    <location>
        <begin position="27"/>
        <end position="687"/>
    </location>
</feature>
<evidence type="ECO:0000256" key="2">
    <source>
        <dbReference type="SAM" id="SignalP"/>
    </source>
</evidence>
<organism evidence="4 5">
    <name type="scientific">Candidatus Merdiplasma excrementigallinarum</name>
    <dbReference type="NCBI Taxonomy" id="2840864"/>
    <lineage>
        <taxon>Bacteria</taxon>
        <taxon>Bacillati</taxon>
        <taxon>Bacillota</taxon>
        <taxon>Clostridia</taxon>
        <taxon>Lachnospirales</taxon>
        <taxon>Lachnospiraceae</taxon>
        <taxon>Lachnospiraceae incertae sedis</taxon>
        <taxon>Candidatus Merdiplasma</taxon>
    </lineage>
</organism>
<dbReference type="CDD" id="cd00198">
    <property type="entry name" value="vWFA"/>
    <property type="match status" value="1"/>
</dbReference>
<dbReference type="PANTHER" id="PTHR10579">
    <property type="entry name" value="CALCIUM-ACTIVATED CHLORIDE CHANNEL REGULATOR"/>
    <property type="match status" value="1"/>
</dbReference>
<accession>A0A9D1P051</accession>
<dbReference type="InterPro" id="IPR051266">
    <property type="entry name" value="CLCR"/>
</dbReference>
<evidence type="ECO:0000259" key="3">
    <source>
        <dbReference type="PROSITE" id="PS50234"/>
    </source>
</evidence>
<feature type="domain" description="VWFA" evidence="3">
    <location>
        <begin position="36"/>
        <end position="232"/>
    </location>
</feature>
<dbReference type="Gene3D" id="3.40.50.410">
    <property type="entry name" value="von Willebrand factor, type A domain"/>
    <property type="match status" value="1"/>
</dbReference>